<feature type="transmembrane region" description="Helical" evidence="5">
    <location>
        <begin position="318"/>
        <end position="341"/>
    </location>
</feature>
<protein>
    <submittedName>
        <fullName evidence="7">Cation:proton antiporter</fullName>
    </submittedName>
</protein>
<evidence type="ECO:0000313" key="7">
    <source>
        <dbReference type="EMBL" id="WOB09120.1"/>
    </source>
</evidence>
<feature type="transmembrane region" description="Helical" evidence="5">
    <location>
        <begin position="111"/>
        <end position="134"/>
    </location>
</feature>
<dbReference type="Pfam" id="PF00999">
    <property type="entry name" value="Na_H_Exchanger"/>
    <property type="match status" value="1"/>
</dbReference>
<feature type="transmembrane region" description="Helical" evidence="5">
    <location>
        <begin position="291"/>
        <end position="312"/>
    </location>
</feature>
<reference evidence="7 8" key="1">
    <citation type="submission" date="2023-10" db="EMBL/GenBank/DDBJ databases">
        <title>Bacteria for the degradation of biodegradable plastic PBAT(Polybutylene adipate terephthalate).</title>
        <authorList>
            <person name="Weon H.-Y."/>
            <person name="Yeon J."/>
        </authorList>
    </citation>
    <scope>NUCLEOTIDE SEQUENCE [LARGE SCALE GENOMIC DNA]</scope>
    <source>
        <strain evidence="7 8">SBD 7-3</strain>
    </source>
</reference>
<dbReference type="PANTHER" id="PTHR43021">
    <property type="entry name" value="NA(+)/H(+) ANTIPORTER-RELATED"/>
    <property type="match status" value="1"/>
</dbReference>
<feature type="transmembrane region" description="Helical" evidence="5">
    <location>
        <begin position="173"/>
        <end position="193"/>
    </location>
</feature>
<feature type="transmembrane region" description="Helical" evidence="5">
    <location>
        <begin position="353"/>
        <end position="376"/>
    </location>
</feature>
<dbReference type="InterPro" id="IPR038770">
    <property type="entry name" value="Na+/solute_symporter_sf"/>
</dbReference>
<dbReference type="InterPro" id="IPR006153">
    <property type="entry name" value="Cation/H_exchanger_TM"/>
</dbReference>
<feature type="transmembrane region" description="Helical" evidence="5">
    <location>
        <begin position="213"/>
        <end position="232"/>
    </location>
</feature>
<dbReference type="Proteomes" id="UP001303946">
    <property type="component" value="Chromosome"/>
</dbReference>
<evidence type="ECO:0000256" key="2">
    <source>
        <dbReference type="ARBA" id="ARBA00022692"/>
    </source>
</evidence>
<feature type="transmembrane region" description="Helical" evidence="5">
    <location>
        <begin position="140"/>
        <end position="161"/>
    </location>
</feature>
<feature type="transmembrane region" description="Helical" evidence="5">
    <location>
        <begin position="264"/>
        <end position="279"/>
    </location>
</feature>
<organism evidence="7 8">
    <name type="scientific">Piscinibacter gummiphilus</name>
    <dbReference type="NCBI Taxonomy" id="946333"/>
    <lineage>
        <taxon>Bacteria</taxon>
        <taxon>Pseudomonadati</taxon>
        <taxon>Pseudomonadota</taxon>
        <taxon>Betaproteobacteria</taxon>
        <taxon>Burkholderiales</taxon>
        <taxon>Sphaerotilaceae</taxon>
        <taxon>Piscinibacter</taxon>
    </lineage>
</organism>
<keyword evidence="8" id="KW-1185">Reference proteome</keyword>
<comment type="subcellular location">
    <subcellularLocation>
        <location evidence="1">Membrane</location>
        <topology evidence="1">Multi-pass membrane protein</topology>
    </subcellularLocation>
</comment>
<evidence type="ECO:0000256" key="3">
    <source>
        <dbReference type="ARBA" id="ARBA00022989"/>
    </source>
</evidence>
<evidence type="ECO:0000256" key="1">
    <source>
        <dbReference type="ARBA" id="ARBA00004141"/>
    </source>
</evidence>
<evidence type="ECO:0000259" key="6">
    <source>
        <dbReference type="Pfam" id="PF00999"/>
    </source>
</evidence>
<feature type="transmembrane region" description="Helical" evidence="5">
    <location>
        <begin position="382"/>
        <end position="404"/>
    </location>
</feature>
<feature type="transmembrane region" description="Helical" evidence="5">
    <location>
        <begin position="30"/>
        <end position="47"/>
    </location>
</feature>
<accession>A0ABZ0D1F3</accession>
<dbReference type="EMBL" id="CP136336">
    <property type="protein sequence ID" value="WOB09120.1"/>
    <property type="molecule type" value="Genomic_DNA"/>
</dbReference>
<keyword evidence="3 5" id="KW-1133">Transmembrane helix</keyword>
<evidence type="ECO:0000313" key="8">
    <source>
        <dbReference type="Proteomes" id="UP001303946"/>
    </source>
</evidence>
<proteinExistence type="predicted"/>
<evidence type="ECO:0000256" key="5">
    <source>
        <dbReference type="SAM" id="Phobius"/>
    </source>
</evidence>
<evidence type="ECO:0000256" key="4">
    <source>
        <dbReference type="ARBA" id="ARBA00023136"/>
    </source>
</evidence>
<sequence>MTALESWLSSSPGSAAPLWTLEGLRGADPVLGFALVMLAAVALAELLHRKLRAPRMLGHMITGALASPLALRLLDRTDLDPWKPIIDLAIGVLVFELGSRIRPRWLLDNPWLAFTCVLEGMLAGLCVAVTLVWLDAPVPSAWLAGAVAMSTSPVITLVLVHELRSRGQVTERLLITTAINSALAMLALKAWNVVAAAGSINIGNELLPVVTDAVVVIGGSFLLGVFAGWLLAKLHQPLRDAAAAPVLQIALVILAAMVAAQWKLSPLLALLIAGMAARSKMGHMLTVEPQLGSAGAVLTVLLFIALGMLFTLDGMATLWPWVIAILLARVVGKGVAVALLARLSALSWRQAAALTLTLQPMSSLAVLLAGNTFGWASQMPGVAGGVLQALLIATTVSHLIGPVLTKFSLKSLADECPQPATKER</sequence>
<dbReference type="PANTHER" id="PTHR43021:SF2">
    <property type="entry name" value="CATION_H+ EXCHANGER DOMAIN-CONTAINING PROTEIN"/>
    <property type="match status" value="1"/>
</dbReference>
<keyword evidence="4 5" id="KW-0472">Membrane</keyword>
<keyword evidence="2 5" id="KW-0812">Transmembrane</keyword>
<name>A0ABZ0D1F3_9BURK</name>
<gene>
    <name evidence="7" type="ORF">RXV79_03460</name>
</gene>
<dbReference type="RefSeq" id="WP_316702080.1">
    <property type="nucleotide sequence ID" value="NZ_CP136336.1"/>
</dbReference>
<dbReference type="Gene3D" id="1.20.1530.20">
    <property type="match status" value="1"/>
</dbReference>
<feature type="domain" description="Cation/H+ exchanger transmembrane" evidence="6">
    <location>
        <begin position="38"/>
        <end position="404"/>
    </location>
</feature>